<evidence type="ECO:0000313" key="9">
    <source>
        <dbReference type="EMBL" id="HIZ35697.1"/>
    </source>
</evidence>
<keyword evidence="4 7" id="KW-0812">Transmembrane</keyword>
<evidence type="ECO:0000256" key="7">
    <source>
        <dbReference type="RuleBase" id="RU363032"/>
    </source>
</evidence>
<dbReference type="InterPro" id="IPR000515">
    <property type="entry name" value="MetI-like"/>
</dbReference>
<organism evidence="9 10">
    <name type="scientific">Candidatus Ruania gallistercoris</name>
    <dbReference type="NCBI Taxonomy" id="2838746"/>
    <lineage>
        <taxon>Bacteria</taxon>
        <taxon>Bacillati</taxon>
        <taxon>Actinomycetota</taxon>
        <taxon>Actinomycetes</taxon>
        <taxon>Micrococcales</taxon>
        <taxon>Ruaniaceae</taxon>
        <taxon>Ruania</taxon>
    </lineage>
</organism>
<evidence type="ECO:0000256" key="6">
    <source>
        <dbReference type="ARBA" id="ARBA00023136"/>
    </source>
</evidence>
<dbReference type="PANTHER" id="PTHR43744:SF12">
    <property type="entry name" value="ABC TRANSPORTER PERMEASE PROTEIN MG189-RELATED"/>
    <property type="match status" value="1"/>
</dbReference>
<dbReference type="PROSITE" id="PS50928">
    <property type="entry name" value="ABC_TM1"/>
    <property type="match status" value="1"/>
</dbReference>
<comment type="subcellular location">
    <subcellularLocation>
        <location evidence="1 7">Cell membrane</location>
        <topology evidence="1 7">Multi-pass membrane protein</topology>
    </subcellularLocation>
</comment>
<gene>
    <name evidence="9" type="ORF">H9815_07950</name>
</gene>
<dbReference type="EMBL" id="DXBY01000135">
    <property type="protein sequence ID" value="HIZ35697.1"/>
    <property type="molecule type" value="Genomic_DNA"/>
</dbReference>
<keyword evidence="3" id="KW-1003">Cell membrane</keyword>
<dbReference type="Pfam" id="PF00528">
    <property type="entry name" value="BPD_transp_1"/>
    <property type="match status" value="1"/>
</dbReference>
<reference evidence="9" key="2">
    <citation type="submission" date="2021-04" db="EMBL/GenBank/DDBJ databases">
        <authorList>
            <person name="Gilroy R."/>
        </authorList>
    </citation>
    <scope>NUCLEOTIDE SEQUENCE</scope>
    <source>
        <strain evidence="9">ChiGjej4B4-7305</strain>
    </source>
</reference>
<dbReference type="GO" id="GO:0055085">
    <property type="term" value="P:transmembrane transport"/>
    <property type="evidence" value="ECO:0007669"/>
    <property type="project" value="InterPro"/>
</dbReference>
<keyword evidence="2 7" id="KW-0813">Transport</keyword>
<feature type="transmembrane region" description="Helical" evidence="7">
    <location>
        <begin position="96"/>
        <end position="118"/>
    </location>
</feature>
<proteinExistence type="inferred from homology"/>
<comment type="similarity">
    <text evidence="7">Belongs to the binding-protein-dependent transport system permease family.</text>
</comment>
<evidence type="ECO:0000256" key="1">
    <source>
        <dbReference type="ARBA" id="ARBA00004651"/>
    </source>
</evidence>
<dbReference type="SUPFAM" id="SSF161098">
    <property type="entry name" value="MetI-like"/>
    <property type="match status" value="1"/>
</dbReference>
<evidence type="ECO:0000259" key="8">
    <source>
        <dbReference type="PROSITE" id="PS50928"/>
    </source>
</evidence>
<dbReference type="AlphaFoldDB" id="A0A9D2EE18"/>
<comment type="caution">
    <text evidence="9">The sequence shown here is derived from an EMBL/GenBank/DDBJ whole genome shotgun (WGS) entry which is preliminary data.</text>
</comment>
<evidence type="ECO:0000313" key="10">
    <source>
        <dbReference type="Proteomes" id="UP000824037"/>
    </source>
</evidence>
<feature type="domain" description="ABC transmembrane type-1" evidence="8">
    <location>
        <begin position="61"/>
        <end position="252"/>
    </location>
</feature>
<feature type="transmembrane region" description="Helical" evidence="7">
    <location>
        <begin position="173"/>
        <end position="198"/>
    </location>
</feature>
<dbReference type="GO" id="GO:0005886">
    <property type="term" value="C:plasma membrane"/>
    <property type="evidence" value="ECO:0007669"/>
    <property type="project" value="UniProtKB-SubCell"/>
</dbReference>
<protein>
    <submittedName>
        <fullName evidence="9">Carbohydrate ABC transporter permease</fullName>
    </submittedName>
</protein>
<evidence type="ECO:0000256" key="3">
    <source>
        <dbReference type="ARBA" id="ARBA00022475"/>
    </source>
</evidence>
<evidence type="ECO:0000256" key="4">
    <source>
        <dbReference type="ARBA" id="ARBA00022692"/>
    </source>
</evidence>
<name>A0A9D2EE18_9MICO</name>
<dbReference type="PANTHER" id="PTHR43744">
    <property type="entry name" value="ABC TRANSPORTER PERMEASE PROTEIN MG189-RELATED-RELATED"/>
    <property type="match status" value="1"/>
</dbReference>
<sequence>MIVSRFETAMNYLLLIVVAAFALAPIVVVLFTSVQPPLGESGLALGNYAQAWSEGNFGHYLRTSVLVSATVLAVALVASILAGYAFGTMSFRASPVVFSLILLGIMVPTEAIVVPLFYDLRTLGMTNTLWAVAFPQMAQSIAFGTYWMRAYFRTAPRSLMEAAQLDGASERRVLWSILVPLGRPAIITMTVLVFMWTWNEFLIPLVMSPNGAYRTAPLALALFQGQHVQATSLLAAAAVLVALPVVIVYLFLQRHFIRGMLEGAVRE</sequence>
<accession>A0A9D2EE18</accession>
<evidence type="ECO:0000256" key="5">
    <source>
        <dbReference type="ARBA" id="ARBA00022989"/>
    </source>
</evidence>
<keyword evidence="6 7" id="KW-0472">Membrane</keyword>
<reference evidence="9" key="1">
    <citation type="journal article" date="2021" name="PeerJ">
        <title>Extensive microbial diversity within the chicken gut microbiome revealed by metagenomics and culture.</title>
        <authorList>
            <person name="Gilroy R."/>
            <person name="Ravi A."/>
            <person name="Getino M."/>
            <person name="Pursley I."/>
            <person name="Horton D.L."/>
            <person name="Alikhan N.F."/>
            <person name="Baker D."/>
            <person name="Gharbi K."/>
            <person name="Hall N."/>
            <person name="Watson M."/>
            <person name="Adriaenssens E.M."/>
            <person name="Foster-Nyarko E."/>
            <person name="Jarju S."/>
            <person name="Secka A."/>
            <person name="Antonio M."/>
            <person name="Oren A."/>
            <person name="Chaudhuri R.R."/>
            <person name="La Ragione R."/>
            <person name="Hildebrand F."/>
            <person name="Pallen M.J."/>
        </authorList>
    </citation>
    <scope>NUCLEOTIDE SEQUENCE</scope>
    <source>
        <strain evidence="9">ChiGjej4B4-7305</strain>
    </source>
</reference>
<feature type="transmembrane region" description="Helical" evidence="7">
    <location>
        <begin position="233"/>
        <end position="252"/>
    </location>
</feature>
<keyword evidence="5 7" id="KW-1133">Transmembrane helix</keyword>
<dbReference type="Gene3D" id="1.10.3720.10">
    <property type="entry name" value="MetI-like"/>
    <property type="match status" value="1"/>
</dbReference>
<dbReference type="InterPro" id="IPR035906">
    <property type="entry name" value="MetI-like_sf"/>
</dbReference>
<feature type="transmembrane region" description="Helical" evidence="7">
    <location>
        <begin position="65"/>
        <end position="84"/>
    </location>
</feature>
<feature type="transmembrane region" description="Helical" evidence="7">
    <location>
        <begin position="130"/>
        <end position="152"/>
    </location>
</feature>
<dbReference type="CDD" id="cd06261">
    <property type="entry name" value="TM_PBP2"/>
    <property type="match status" value="1"/>
</dbReference>
<evidence type="ECO:0000256" key="2">
    <source>
        <dbReference type="ARBA" id="ARBA00022448"/>
    </source>
</evidence>
<dbReference type="Proteomes" id="UP000824037">
    <property type="component" value="Unassembled WGS sequence"/>
</dbReference>
<feature type="transmembrane region" description="Helical" evidence="7">
    <location>
        <begin position="12"/>
        <end position="34"/>
    </location>
</feature>